<dbReference type="Proteomes" id="UP000255505">
    <property type="component" value="Plasmid II"/>
</dbReference>
<accession>A0A375IPM9</accession>
<protein>
    <recommendedName>
        <fullName evidence="3">Lipoprotein</fullName>
    </recommendedName>
</protein>
<sequence length="366" mass="39288">MPPGAAAAATQRRTGCAARWPRTAGTAVLLAALACMPMAAWAWVAGHGGEVAATTSAVPGSSASAGPYRGYVGPPAQPGTGEAAATPRQWDRALPFFAQRVIDKGYDLPNPYDIGYSYFDGQQRYQLTGLSVSAGSAPLRSADFVRFDQSRIRNTSNQVQVGAWLFPFMNVYGMLGSVRGSGDIGISFSSLTALERFFGIDVGCGGRRPRPDCARPIRLPTQHASYSGHSYGAGFTLVGAYGDMFFSLPVTFTVSDISMSDTPVKSLNIGPRVGWNFRLGRFGVLTPYVGATWFRTHASITGHFDVPLPGSDQTQRLNYQIDEKVAGAWSGSVGMNWTINKYVGMLLEVGYGYNRNNVIATGFLRF</sequence>
<reference evidence="1 2" key="1">
    <citation type="submission" date="2018-01" db="EMBL/GenBank/DDBJ databases">
        <authorList>
            <person name="Gaut B.S."/>
            <person name="Morton B.R."/>
            <person name="Clegg M.T."/>
            <person name="Duvall M.R."/>
        </authorList>
    </citation>
    <scope>NUCLEOTIDE SEQUENCE [LARGE SCALE GENOMIC DNA]</scope>
    <source>
        <strain evidence="1">Cupriavidus taiwanensis LMG 19425</strain>
        <plasmid evidence="2">Plasmid ii</plasmid>
    </source>
</reference>
<evidence type="ECO:0000313" key="1">
    <source>
        <dbReference type="EMBL" id="SPK76574.1"/>
    </source>
</evidence>
<name>A0A375IPM9_9BURK</name>
<organism evidence="1 2">
    <name type="scientific">Cupriavidus taiwanensis</name>
    <dbReference type="NCBI Taxonomy" id="164546"/>
    <lineage>
        <taxon>Bacteria</taxon>
        <taxon>Pseudomonadati</taxon>
        <taxon>Pseudomonadota</taxon>
        <taxon>Betaproteobacteria</taxon>
        <taxon>Burkholderiales</taxon>
        <taxon>Burkholderiaceae</taxon>
        <taxon>Cupriavidus</taxon>
    </lineage>
</organism>
<dbReference type="AlphaFoldDB" id="A0A375IPM9"/>
<geneLocation type="plasmid" evidence="1">
    <name>II</name>
</geneLocation>
<proteinExistence type="predicted"/>
<evidence type="ECO:0000313" key="2">
    <source>
        <dbReference type="Proteomes" id="UP000255505"/>
    </source>
</evidence>
<evidence type="ECO:0008006" key="3">
    <source>
        <dbReference type="Google" id="ProtNLM"/>
    </source>
</evidence>
<gene>
    <name evidence="1" type="ORF">CT19425_MP80203</name>
</gene>
<keyword evidence="1" id="KW-0614">Plasmid</keyword>
<dbReference type="EMBL" id="LT991977">
    <property type="protein sequence ID" value="SPK76574.1"/>
    <property type="molecule type" value="Genomic_DNA"/>
</dbReference>
<dbReference type="RefSeq" id="WP_231942669.1">
    <property type="nucleotide sequence ID" value="NZ_JAYMSA010000002.1"/>
</dbReference>